<organism evidence="2">
    <name type="scientific">Arundo donax</name>
    <name type="common">Giant reed</name>
    <name type="synonym">Donax arundinaceus</name>
    <dbReference type="NCBI Taxonomy" id="35708"/>
    <lineage>
        <taxon>Eukaryota</taxon>
        <taxon>Viridiplantae</taxon>
        <taxon>Streptophyta</taxon>
        <taxon>Embryophyta</taxon>
        <taxon>Tracheophyta</taxon>
        <taxon>Spermatophyta</taxon>
        <taxon>Magnoliopsida</taxon>
        <taxon>Liliopsida</taxon>
        <taxon>Poales</taxon>
        <taxon>Poaceae</taxon>
        <taxon>PACMAD clade</taxon>
        <taxon>Arundinoideae</taxon>
        <taxon>Arundineae</taxon>
        <taxon>Arundo</taxon>
    </lineage>
</organism>
<evidence type="ECO:0000313" key="2">
    <source>
        <dbReference type="EMBL" id="JAD47633.1"/>
    </source>
</evidence>
<keyword evidence="1" id="KW-1133">Transmembrane helix</keyword>
<reference evidence="2" key="1">
    <citation type="submission" date="2014-09" db="EMBL/GenBank/DDBJ databases">
        <authorList>
            <person name="Magalhaes I.L.F."/>
            <person name="Oliveira U."/>
            <person name="Santos F.R."/>
            <person name="Vidigal T.H.D.A."/>
            <person name="Brescovit A.D."/>
            <person name="Santos A.J."/>
        </authorList>
    </citation>
    <scope>NUCLEOTIDE SEQUENCE</scope>
    <source>
        <tissue evidence="2">Shoot tissue taken approximately 20 cm above the soil surface</tissue>
    </source>
</reference>
<feature type="transmembrane region" description="Helical" evidence="1">
    <location>
        <begin position="33"/>
        <end position="51"/>
    </location>
</feature>
<evidence type="ECO:0000256" key="1">
    <source>
        <dbReference type="SAM" id="Phobius"/>
    </source>
</evidence>
<reference evidence="2" key="2">
    <citation type="journal article" date="2015" name="Data Brief">
        <title>Shoot transcriptome of the giant reed, Arundo donax.</title>
        <authorList>
            <person name="Barrero R.A."/>
            <person name="Guerrero F.D."/>
            <person name="Moolhuijzen P."/>
            <person name="Goolsby J.A."/>
            <person name="Tidwell J."/>
            <person name="Bellgard S.E."/>
            <person name="Bellgard M.I."/>
        </authorList>
    </citation>
    <scope>NUCLEOTIDE SEQUENCE</scope>
    <source>
        <tissue evidence="2">Shoot tissue taken approximately 20 cm above the soil surface</tissue>
    </source>
</reference>
<dbReference type="EMBL" id="GBRH01250262">
    <property type="protein sequence ID" value="JAD47633.1"/>
    <property type="molecule type" value="Transcribed_RNA"/>
</dbReference>
<keyword evidence="1" id="KW-0472">Membrane</keyword>
<proteinExistence type="predicted"/>
<accession>A0A0A9ACL4</accession>
<protein>
    <submittedName>
        <fullName evidence="2">Uncharacterized protein</fullName>
    </submittedName>
</protein>
<name>A0A0A9ACL4_ARUDO</name>
<dbReference type="AlphaFoldDB" id="A0A0A9ACL4"/>
<keyword evidence="1" id="KW-0812">Transmembrane</keyword>
<sequence>MCCYAVAVCYTHGKLSLFLCEFIDSKISSLGPFVNSMCLTFLFSYNLVVALQM</sequence>